<dbReference type="OrthoDB" id="35919at10239"/>
<accession>A0A0F6TGS6</accession>
<evidence type="ECO:0008006" key="3">
    <source>
        <dbReference type="Google" id="ProtNLM"/>
    </source>
</evidence>
<evidence type="ECO:0000313" key="2">
    <source>
        <dbReference type="Proteomes" id="UP000033804"/>
    </source>
</evidence>
<dbReference type="Gene3D" id="3.40.50.300">
    <property type="entry name" value="P-loop containing nucleotide triphosphate hydrolases"/>
    <property type="match status" value="1"/>
</dbReference>
<keyword evidence="2" id="KW-1185">Reference proteome</keyword>
<sequence>MVKKTLLIIEGLDRSGKDSLAFDLRMFRVENIKVNDFSATGNKPYYNITRSMFKNDDATFVSDIGNAMAIVEFMQALTWIEQFPLRDRFVMTRSFVSTVIFDGIRGIKEDILSDTIVKMIDQFTNDTGIELDIRLLKLFVSKEEQVKRGSDVQSFEQIHYDRIKSSFEIYADNLIFNDVLEIDTTDRHQGEVLELTRKFLFTE</sequence>
<reference evidence="1 2" key="1">
    <citation type="journal article" date="2015" name="J. Virol.">
        <title>Sinorhizobium meliloti Phage ?M9 Defines a New Group of T4 Superfamily Phages with Unusual Genomic Features but a Common T=16 Capsid.</title>
        <authorList>
            <person name="Johnson M.C."/>
            <person name="Tatum K.B."/>
            <person name="Lynn J.S."/>
            <person name="Brewer T.E."/>
            <person name="Lu S."/>
            <person name="Washburn B.K."/>
            <person name="Stroupe M.E."/>
            <person name="Jones K.M."/>
        </authorList>
    </citation>
    <scope>NUCLEOTIDE SEQUENCE [LARGE SCALE GENOMIC DNA]</scope>
</reference>
<dbReference type="Proteomes" id="UP000033804">
    <property type="component" value="Segment"/>
</dbReference>
<dbReference type="RefSeq" id="YP_009189653.1">
    <property type="nucleotide sequence ID" value="NC_028676.1"/>
</dbReference>
<evidence type="ECO:0000313" key="1">
    <source>
        <dbReference type="EMBL" id="AKE44899.1"/>
    </source>
</evidence>
<proteinExistence type="predicted"/>
<protein>
    <recommendedName>
        <fullName evidence="3">Thymidylate kinase</fullName>
    </recommendedName>
</protein>
<dbReference type="InterPro" id="IPR027417">
    <property type="entry name" value="P-loop_NTPase"/>
</dbReference>
<gene>
    <name evidence="1" type="ORF">Sm_phiM9_272</name>
</gene>
<dbReference type="KEGG" id="vg:26517951"/>
<dbReference type="GeneID" id="26517951"/>
<reference evidence="2" key="2">
    <citation type="submission" date="2015-03" db="EMBL/GenBank/DDBJ databases">
        <title>The genome and structure of Sinorhizobium meliloti phage phiM9.</title>
        <authorList>
            <person name="Johnson M.C."/>
            <person name="Tatum K.B."/>
            <person name="Lynn J.S."/>
            <person name="Brewer T.E."/>
            <person name="Washburn B.K."/>
            <person name="Stroupe M.E."/>
            <person name="Jones K.M."/>
        </authorList>
    </citation>
    <scope>NUCLEOTIDE SEQUENCE [LARGE SCALE GENOMIC DNA]</scope>
</reference>
<organism evidence="1 2">
    <name type="scientific">Sinorhizobium phage phiM9</name>
    <dbReference type="NCBI Taxonomy" id="1636182"/>
    <lineage>
        <taxon>Viruses</taxon>
        <taxon>Duplodnaviria</taxon>
        <taxon>Heunggongvirae</taxon>
        <taxon>Uroviricota</taxon>
        <taxon>Caudoviricetes</taxon>
        <taxon>Pootjesviridae</taxon>
        <taxon>Emnonavirus</taxon>
        <taxon>Emnonavirus phiM9</taxon>
    </lineage>
</organism>
<dbReference type="EMBL" id="KP881232">
    <property type="protein sequence ID" value="AKE44899.1"/>
    <property type="molecule type" value="Genomic_DNA"/>
</dbReference>
<name>A0A0F6TGS6_9CAUD</name>